<dbReference type="Pfam" id="PF00027">
    <property type="entry name" value="cNMP_binding"/>
    <property type="match status" value="1"/>
</dbReference>
<protein>
    <submittedName>
        <fullName evidence="2">CRP-like cAMP-binding protein</fullName>
    </submittedName>
</protein>
<dbReference type="CDD" id="cd00038">
    <property type="entry name" value="CAP_ED"/>
    <property type="match status" value="1"/>
</dbReference>
<comment type="caution">
    <text evidence="2">The sequence shown here is derived from an EMBL/GenBank/DDBJ whole genome shotgun (WGS) entry which is preliminary data.</text>
</comment>
<dbReference type="RefSeq" id="WP_109675662.1">
    <property type="nucleotide sequence ID" value="NZ_QGDT01000008.1"/>
</dbReference>
<sequence>MQQLFQYLCSISPLTPATLRELEGIFCEVALRKHESFVEAGKVAKKFGILEHGILRAYYRTEGGQEYNKHFFRAPCFIGGFSSLVTGEPSPINLQALTDCHIWEADYHSLTKRYDEWPDLERLSRILAEQYFVQKERREVEIVLLNADKRYQIFKNEFPELENLIPQYHIASYLGITPTQLSRIRKMRTKG</sequence>
<dbReference type="Gene3D" id="2.60.120.10">
    <property type="entry name" value="Jelly Rolls"/>
    <property type="match status" value="1"/>
</dbReference>
<dbReference type="Proteomes" id="UP000245880">
    <property type="component" value="Unassembled WGS sequence"/>
</dbReference>
<name>A0A316AHM5_9BACT</name>
<dbReference type="AlphaFoldDB" id="A0A316AHM5"/>
<organism evidence="2 3">
    <name type="scientific">Dyadobacter jejuensis</name>
    <dbReference type="NCBI Taxonomy" id="1082580"/>
    <lineage>
        <taxon>Bacteria</taxon>
        <taxon>Pseudomonadati</taxon>
        <taxon>Bacteroidota</taxon>
        <taxon>Cytophagia</taxon>
        <taxon>Cytophagales</taxon>
        <taxon>Spirosomataceae</taxon>
        <taxon>Dyadobacter</taxon>
    </lineage>
</organism>
<dbReference type="OrthoDB" id="663011at2"/>
<gene>
    <name evidence="2" type="ORF">CLV98_10892</name>
</gene>
<reference evidence="2 3" key="1">
    <citation type="submission" date="2018-03" db="EMBL/GenBank/DDBJ databases">
        <title>Genomic Encyclopedia of Archaeal and Bacterial Type Strains, Phase II (KMG-II): from individual species to whole genera.</title>
        <authorList>
            <person name="Goeker M."/>
        </authorList>
    </citation>
    <scope>NUCLEOTIDE SEQUENCE [LARGE SCALE GENOMIC DNA]</scope>
    <source>
        <strain evidence="2 3">DSM 100346</strain>
    </source>
</reference>
<dbReference type="InterPro" id="IPR018490">
    <property type="entry name" value="cNMP-bd_dom_sf"/>
</dbReference>
<evidence type="ECO:0000313" key="2">
    <source>
        <dbReference type="EMBL" id="PWJ57172.1"/>
    </source>
</evidence>
<dbReference type="InterPro" id="IPR000595">
    <property type="entry name" value="cNMP-bd_dom"/>
</dbReference>
<dbReference type="InterPro" id="IPR014710">
    <property type="entry name" value="RmlC-like_jellyroll"/>
</dbReference>
<evidence type="ECO:0000313" key="3">
    <source>
        <dbReference type="Proteomes" id="UP000245880"/>
    </source>
</evidence>
<proteinExistence type="predicted"/>
<dbReference type="SUPFAM" id="SSF51206">
    <property type="entry name" value="cAMP-binding domain-like"/>
    <property type="match status" value="1"/>
</dbReference>
<accession>A0A316AHM5</accession>
<evidence type="ECO:0000259" key="1">
    <source>
        <dbReference type="PROSITE" id="PS50042"/>
    </source>
</evidence>
<dbReference type="PROSITE" id="PS50042">
    <property type="entry name" value="CNMP_BINDING_3"/>
    <property type="match status" value="1"/>
</dbReference>
<dbReference type="EMBL" id="QGDT01000008">
    <property type="protein sequence ID" value="PWJ57172.1"/>
    <property type="molecule type" value="Genomic_DNA"/>
</dbReference>
<feature type="domain" description="Cyclic nucleotide-binding" evidence="1">
    <location>
        <begin position="10"/>
        <end position="112"/>
    </location>
</feature>
<keyword evidence="3" id="KW-1185">Reference proteome</keyword>